<dbReference type="PATRIC" id="fig|1217712.3.peg.1441"/>
<dbReference type="EMBL" id="APPC01000016">
    <property type="protein sequence ID" value="ENU92516.1"/>
    <property type="molecule type" value="Genomic_DNA"/>
</dbReference>
<sequence>MPILEKAFEFAITLIHDPVFQSFSLFIIGLLLFLFTYDKVKSMGMFTDISSLFRTKKNQLKKLNERLDSDLYSKEEKDVFRHEIKVIEYQILLKTKIKHLQTLIFFNGFIAPNTALKRFNNSSHLVHFDDTQNQLFLVKPISERKAGVLLLLGFISWISALVFGFFFIRMALHNHPPAPEQFYVAVPLITIIFCGFVFLGYIYFKVFSAFNDARLLLKMERKKIEPVSKPENKNEA</sequence>
<dbReference type="RefSeq" id="WP_004770724.1">
    <property type="nucleotide sequence ID" value="NZ_KB849357.1"/>
</dbReference>
<proteinExistence type="predicted"/>
<gene>
    <name evidence="2" type="ORF">F971_01498</name>
</gene>
<protein>
    <submittedName>
        <fullName evidence="2">Uncharacterized protein</fullName>
    </submittedName>
</protein>
<keyword evidence="1" id="KW-1133">Transmembrane helix</keyword>
<feature type="transmembrane region" description="Helical" evidence="1">
    <location>
        <begin position="148"/>
        <end position="170"/>
    </location>
</feature>
<accession>N8UY70</accession>
<feature type="transmembrane region" description="Helical" evidence="1">
    <location>
        <begin position="182"/>
        <end position="204"/>
    </location>
</feature>
<evidence type="ECO:0000313" key="2">
    <source>
        <dbReference type="EMBL" id="ENU92516.1"/>
    </source>
</evidence>
<dbReference type="HOGENOM" id="CLU_1173455_0_0_6"/>
<comment type="caution">
    <text evidence="2">The sequence shown here is derived from an EMBL/GenBank/DDBJ whole genome shotgun (WGS) entry which is preliminary data.</text>
</comment>
<reference evidence="2 3" key="1">
    <citation type="submission" date="2013-02" db="EMBL/GenBank/DDBJ databases">
        <title>The Genome Sequence of Acinetobacter sp. NIPH 758.</title>
        <authorList>
            <consortium name="The Broad Institute Genome Sequencing Platform"/>
            <consortium name="The Broad Institute Genome Sequencing Center for Infectious Disease"/>
            <person name="Cerqueira G."/>
            <person name="Feldgarden M."/>
            <person name="Courvalin P."/>
            <person name="Perichon B."/>
            <person name="Grillot-Courvalin C."/>
            <person name="Clermont D."/>
            <person name="Rocha E."/>
            <person name="Yoon E.-J."/>
            <person name="Nemec A."/>
            <person name="Walker B."/>
            <person name="Young S.K."/>
            <person name="Zeng Q."/>
            <person name="Gargeya S."/>
            <person name="Fitzgerald M."/>
            <person name="Haas B."/>
            <person name="Abouelleil A."/>
            <person name="Alvarado L."/>
            <person name="Arachchi H.M."/>
            <person name="Berlin A.M."/>
            <person name="Chapman S.B."/>
            <person name="Dewar J."/>
            <person name="Goldberg J."/>
            <person name="Griggs A."/>
            <person name="Gujja S."/>
            <person name="Hansen M."/>
            <person name="Howarth C."/>
            <person name="Imamovic A."/>
            <person name="Larimer J."/>
            <person name="McCowan C."/>
            <person name="Murphy C."/>
            <person name="Neiman D."/>
            <person name="Pearson M."/>
            <person name="Priest M."/>
            <person name="Roberts A."/>
            <person name="Saif S."/>
            <person name="Shea T."/>
            <person name="Sisk P."/>
            <person name="Sykes S."/>
            <person name="Wortman J."/>
            <person name="Nusbaum C."/>
            <person name="Birren B."/>
        </authorList>
    </citation>
    <scope>NUCLEOTIDE SEQUENCE [LARGE SCALE GENOMIC DNA]</scope>
    <source>
        <strain evidence="2 3">NIPH 758</strain>
    </source>
</reference>
<dbReference type="AlphaFoldDB" id="N8UY70"/>
<name>N8UY70_9GAMM</name>
<evidence type="ECO:0000313" key="3">
    <source>
        <dbReference type="Proteomes" id="UP000013049"/>
    </source>
</evidence>
<feature type="transmembrane region" description="Helical" evidence="1">
    <location>
        <begin position="20"/>
        <end position="37"/>
    </location>
</feature>
<dbReference type="Proteomes" id="UP000013049">
    <property type="component" value="Unassembled WGS sequence"/>
</dbReference>
<keyword evidence="1" id="KW-0812">Transmembrane</keyword>
<evidence type="ECO:0000256" key="1">
    <source>
        <dbReference type="SAM" id="Phobius"/>
    </source>
</evidence>
<keyword evidence="1" id="KW-0472">Membrane</keyword>
<organism evidence="2 3">
    <name type="scientific">Acinetobacter vivianii</name>
    <dbReference type="NCBI Taxonomy" id="1776742"/>
    <lineage>
        <taxon>Bacteria</taxon>
        <taxon>Pseudomonadati</taxon>
        <taxon>Pseudomonadota</taxon>
        <taxon>Gammaproteobacteria</taxon>
        <taxon>Moraxellales</taxon>
        <taxon>Moraxellaceae</taxon>
        <taxon>Acinetobacter</taxon>
    </lineage>
</organism>